<feature type="region of interest" description="Disordered" evidence="1">
    <location>
        <begin position="293"/>
        <end position="361"/>
    </location>
</feature>
<feature type="signal peptide" evidence="2">
    <location>
        <begin position="1"/>
        <end position="15"/>
    </location>
</feature>
<feature type="chain" id="PRO_5040490466" evidence="2">
    <location>
        <begin position="16"/>
        <end position="456"/>
    </location>
</feature>
<dbReference type="AlphaFoldDB" id="A0A9P0FC71"/>
<keyword evidence="2" id="KW-0732">Signal</keyword>
<sequence>MNTIIFLALLGFVFCTPTENTIAAYSTPIAPIPYLRYSYLYLGQVPYLNPPYGYQYNPKLTIHEDHDTDHFHPHDQGHFEEPYEPVSFPVPFGTPIHHHPPSHLAINGVNLAGYPAYGPDGIPSEESVVYEDNTPECSCKRTYGIKGQVPYGNQPNFGVPFENQFNTDIQSPDNLFRLEFNTRANGFFKYLHGKHAETDSAEASNNKAADAYEKSNGAPTEEASSLSPNGTPVAAASDEKTAAVEASKDNSVADVSTYKENAKDTVLATSSPNSVTTYNKIAIVEDFKDKNVTGVNKSNDKAEEEVATTSSPNDDNIAVVEASKDTENKMTTEVNTSDDRDKETSEESTTYALSPNSASSDYETAAVIDYKNNGTAIKKSSEETSNKASVAALTLNDEDVDETSNTASALSIGDAVDDEDLAVTDKTDAASTSADTLKNPKALENDISKALPSLAS</sequence>
<keyword evidence="4" id="KW-1185">Reference proteome</keyword>
<evidence type="ECO:0000256" key="2">
    <source>
        <dbReference type="SAM" id="SignalP"/>
    </source>
</evidence>
<organism evidence="3 4">
    <name type="scientific">Brassicogethes aeneus</name>
    <name type="common">Rape pollen beetle</name>
    <name type="synonym">Meligethes aeneus</name>
    <dbReference type="NCBI Taxonomy" id="1431903"/>
    <lineage>
        <taxon>Eukaryota</taxon>
        <taxon>Metazoa</taxon>
        <taxon>Ecdysozoa</taxon>
        <taxon>Arthropoda</taxon>
        <taxon>Hexapoda</taxon>
        <taxon>Insecta</taxon>
        <taxon>Pterygota</taxon>
        <taxon>Neoptera</taxon>
        <taxon>Endopterygota</taxon>
        <taxon>Coleoptera</taxon>
        <taxon>Polyphaga</taxon>
        <taxon>Cucujiformia</taxon>
        <taxon>Nitidulidae</taxon>
        <taxon>Meligethinae</taxon>
        <taxon>Brassicogethes</taxon>
    </lineage>
</organism>
<evidence type="ECO:0000256" key="1">
    <source>
        <dbReference type="SAM" id="MobiDB-lite"/>
    </source>
</evidence>
<evidence type="ECO:0000313" key="3">
    <source>
        <dbReference type="EMBL" id="CAH0547608.1"/>
    </source>
</evidence>
<name>A0A9P0FC71_BRAAE</name>
<proteinExistence type="predicted"/>
<evidence type="ECO:0000313" key="4">
    <source>
        <dbReference type="Proteomes" id="UP001154078"/>
    </source>
</evidence>
<dbReference type="EMBL" id="OV121132">
    <property type="protein sequence ID" value="CAH0547608.1"/>
    <property type="molecule type" value="Genomic_DNA"/>
</dbReference>
<feature type="compositionally biased region" description="Basic and acidic residues" evidence="1">
    <location>
        <begin position="237"/>
        <end position="248"/>
    </location>
</feature>
<reference evidence="3" key="1">
    <citation type="submission" date="2021-12" db="EMBL/GenBank/DDBJ databases">
        <authorList>
            <person name="King R."/>
        </authorList>
    </citation>
    <scope>NUCLEOTIDE SEQUENCE</scope>
</reference>
<gene>
    <name evidence="3" type="ORF">MELIAE_LOCUS1566</name>
</gene>
<feature type="compositionally biased region" description="Polar residues" evidence="1">
    <location>
        <begin position="347"/>
        <end position="361"/>
    </location>
</feature>
<protein>
    <submittedName>
        <fullName evidence="3">Uncharacterized protein</fullName>
    </submittedName>
</protein>
<dbReference type="Proteomes" id="UP001154078">
    <property type="component" value="Chromosome 1"/>
</dbReference>
<feature type="region of interest" description="Disordered" evidence="1">
    <location>
        <begin position="198"/>
        <end position="251"/>
    </location>
</feature>
<accession>A0A9P0FC71</accession>